<proteinExistence type="predicted"/>
<protein>
    <submittedName>
        <fullName evidence="1">Uncharacterized protein</fullName>
    </submittedName>
</protein>
<dbReference type="AlphaFoldDB" id="A0A2P2NVB6"/>
<evidence type="ECO:0000313" key="1">
    <source>
        <dbReference type="EMBL" id="MBX46291.1"/>
    </source>
</evidence>
<organism evidence="1">
    <name type="scientific">Rhizophora mucronata</name>
    <name type="common">Asiatic mangrove</name>
    <dbReference type="NCBI Taxonomy" id="61149"/>
    <lineage>
        <taxon>Eukaryota</taxon>
        <taxon>Viridiplantae</taxon>
        <taxon>Streptophyta</taxon>
        <taxon>Embryophyta</taxon>
        <taxon>Tracheophyta</taxon>
        <taxon>Spermatophyta</taxon>
        <taxon>Magnoliopsida</taxon>
        <taxon>eudicotyledons</taxon>
        <taxon>Gunneridae</taxon>
        <taxon>Pentapetalae</taxon>
        <taxon>rosids</taxon>
        <taxon>fabids</taxon>
        <taxon>Malpighiales</taxon>
        <taxon>Rhizophoraceae</taxon>
        <taxon>Rhizophora</taxon>
    </lineage>
</organism>
<accession>A0A2P2NVB6</accession>
<name>A0A2P2NVB6_RHIMU</name>
<reference evidence="1" key="1">
    <citation type="submission" date="2018-02" db="EMBL/GenBank/DDBJ databases">
        <title>Rhizophora mucronata_Transcriptome.</title>
        <authorList>
            <person name="Meera S.P."/>
            <person name="Sreeshan A."/>
            <person name="Augustine A."/>
        </authorList>
    </citation>
    <scope>NUCLEOTIDE SEQUENCE</scope>
    <source>
        <tissue evidence="1">Leaf</tissue>
    </source>
</reference>
<sequence>MYYTDESKWPLMPTVFSQ</sequence>
<dbReference type="EMBL" id="GGEC01065807">
    <property type="protein sequence ID" value="MBX46291.1"/>
    <property type="molecule type" value="Transcribed_RNA"/>
</dbReference>